<comment type="caution">
    <text evidence="1">The sequence shown here is derived from an EMBL/GenBank/DDBJ whole genome shotgun (WGS) entry which is preliminary data.</text>
</comment>
<gene>
    <name evidence="1" type="primary">LIPF</name>
    <name evidence="1" type="ORF">GZH46_00877</name>
</gene>
<evidence type="ECO:0000313" key="2">
    <source>
        <dbReference type="Proteomes" id="UP000825002"/>
    </source>
</evidence>
<reference evidence="1 2" key="1">
    <citation type="submission" date="2020-10" db="EMBL/GenBank/DDBJ databases">
        <authorList>
            <person name="Klimov P.B."/>
            <person name="Dyachkov S.M."/>
            <person name="Chetverikov P.E."/>
        </authorList>
    </citation>
    <scope>NUCLEOTIDE SEQUENCE [LARGE SCALE GENOMIC DNA]</scope>
    <source>
        <strain evidence="1">BMOC 18-1129-001#AD2665</strain>
        <tissue evidence="1">Entire mites</tissue>
    </source>
</reference>
<evidence type="ECO:0000313" key="1">
    <source>
        <dbReference type="EMBL" id="KAG9510574.1"/>
    </source>
</evidence>
<feature type="non-terminal residue" evidence="1">
    <location>
        <position position="1"/>
    </location>
</feature>
<sequence length="330" mass="36880">IHTYFALGPTVRMLHAGGSLRVIVQTLMPIIEPLANHGPLVSFEFAHTLNALAYTLYKRMPDIVALVFKLVLSMAFGPSGGSGQAPVTHVDSVLCATLPSGMGGPQTLHWAQMMNNENLQAFDYGLEKNLRVYGKPKAPLYDLGRVKLDKAIVMVVGQNDILTSPKDYNWLKKKLKVKLYREIFVKGHNHGDLVIGKDCDKHVVNPIVAILIERTTTKVTPAHPVIKSHEHNLDDHHKSTTHVNNHEQSIPSHVHHNHRPMSTSSNNNDQQHMAHVIKATAPHAHQSNDLQQLASYHDLANEMTIIQHDANQHKVINSHDNKAKQKLKMY</sequence>
<dbReference type="Proteomes" id="UP000825002">
    <property type="component" value="Unassembled WGS sequence"/>
</dbReference>
<dbReference type="InterPro" id="IPR029058">
    <property type="entry name" value="AB_hydrolase_fold"/>
</dbReference>
<protein>
    <submittedName>
        <fullName evidence="1">Gastric triacylglycerol lipase</fullName>
    </submittedName>
</protein>
<dbReference type="EMBL" id="JAIFTH010000119">
    <property type="protein sequence ID" value="KAG9510574.1"/>
    <property type="molecule type" value="Genomic_DNA"/>
</dbReference>
<dbReference type="SUPFAM" id="SSF53474">
    <property type="entry name" value="alpha/beta-Hydrolases"/>
    <property type="match status" value="1"/>
</dbReference>
<organism evidence="1 2">
    <name type="scientific">Fragariocoptes setiger</name>
    <dbReference type="NCBI Taxonomy" id="1670756"/>
    <lineage>
        <taxon>Eukaryota</taxon>
        <taxon>Metazoa</taxon>
        <taxon>Ecdysozoa</taxon>
        <taxon>Arthropoda</taxon>
        <taxon>Chelicerata</taxon>
        <taxon>Arachnida</taxon>
        <taxon>Acari</taxon>
        <taxon>Acariformes</taxon>
        <taxon>Trombidiformes</taxon>
        <taxon>Prostigmata</taxon>
        <taxon>Eupodina</taxon>
        <taxon>Eriophyoidea</taxon>
        <taxon>Phytoptidae</taxon>
        <taxon>Fragariocoptes</taxon>
    </lineage>
</organism>
<keyword evidence="2" id="KW-1185">Reference proteome</keyword>
<proteinExistence type="predicted"/>
<dbReference type="PANTHER" id="PTHR11005">
    <property type="entry name" value="LYSOSOMAL ACID LIPASE-RELATED"/>
    <property type="match status" value="1"/>
</dbReference>
<dbReference type="Gene3D" id="3.40.50.1820">
    <property type="entry name" value="alpha/beta hydrolase"/>
    <property type="match status" value="1"/>
</dbReference>
<accession>A0ABQ7SAY2</accession>
<name>A0ABQ7SAY2_9ACAR</name>